<reference evidence="3" key="1">
    <citation type="submission" date="2018-02" db="EMBL/GenBank/DDBJ databases">
        <authorList>
            <person name="Seth-Smith MB H."/>
            <person name="Seth-Smith H."/>
        </authorList>
    </citation>
    <scope>NUCLEOTIDE SEQUENCE [LARGE SCALE GENOMIC DNA]</scope>
</reference>
<protein>
    <submittedName>
        <fullName evidence="2">Uncharacterized protein</fullName>
    </submittedName>
</protein>
<keyword evidence="3" id="KW-1185">Reference proteome</keyword>
<dbReference type="Proteomes" id="UP000269998">
    <property type="component" value="Chromosome"/>
</dbReference>
<dbReference type="AlphaFoldDB" id="A0A447GB54"/>
<organism evidence="2 3">
    <name type="scientific">Mycobacterium basiliense</name>
    <dbReference type="NCBI Taxonomy" id="2094119"/>
    <lineage>
        <taxon>Bacteria</taxon>
        <taxon>Bacillati</taxon>
        <taxon>Actinomycetota</taxon>
        <taxon>Actinomycetes</taxon>
        <taxon>Mycobacteriales</taxon>
        <taxon>Mycobacteriaceae</taxon>
        <taxon>Mycobacterium</taxon>
    </lineage>
</organism>
<feature type="region of interest" description="Disordered" evidence="1">
    <location>
        <begin position="1"/>
        <end position="20"/>
    </location>
</feature>
<dbReference type="RefSeq" id="WP_158015796.1">
    <property type="nucleotide sequence ID" value="NZ_CBCSKE010000006.1"/>
</dbReference>
<proteinExistence type="predicted"/>
<sequence length="69" mass="7445">MGNAEVAGPHDAVPEADAADQRLEAGFDDEAGLDTTYLSNARERDANEADVIDQAYIVPPQDDDLDIDR</sequence>
<dbReference type="EMBL" id="LR130759">
    <property type="protein sequence ID" value="VDM87695.1"/>
    <property type="molecule type" value="Genomic_DNA"/>
</dbReference>
<dbReference type="OrthoDB" id="4762992at2"/>
<gene>
    <name evidence="2" type="ORF">MB901379_01239</name>
</gene>
<evidence type="ECO:0000313" key="2">
    <source>
        <dbReference type="EMBL" id="VDM87695.1"/>
    </source>
</evidence>
<evidence type="ECO:0000313" key="3">
    <source>
        <dbReference type="Proteomes" id="UP000269998"/>
    </source>
</evidence>
<name>A0A447GB54_9MYCO</name>
<accession>A0A447GB54</accession>
<evidence type="ECO:0000256" key="1">
    <source>
        <dbReference type="SAM" id="MobiDB-lite"/>
    </source>
</evidence>
<dbReference type="KEGG" id="mbai:MB901379_01239"/>